<keyword evidence="1" id="KW-0812">Transmembrane</keyword>
<dbReference type="AlphaFoldDB" id="A0A813I0X4"/>
<feature type="transmembrane region" description="Helical" evidence="1">
    <location>
        <begin position="68"/>
        <end position="88"/>
    </location>
</feature>
<keyword evidence="3" id="KW-1185">Reference proteome</keyword>
<keyword evidence="1" id="KW-1133">Transmembrane helix</keyword>
<dbReference type="OrthoDB" id="445301at2759"/>
<organism evidence="2 3">
    <name type="scientific">Polarella glacialis</name>
    <name type="common">Dinoflagellate</name>
    <dbReference type="NCBI Taxonomy" id="89957"/>
    <lineage>
        <taxon>Eukaryota</taxon>
        <taxon>Sar</taxon>
        <taxon>Alveolata</taxon>
        <taxon>Dinophyceae</taxon>
        <taxon>Suessiales</taxon>
        <taxon>Suessiaceae</taxon>
        <taxon>Polarella</taxon>
    </lineage>
</organism>
<sequence length="266" mass="29220">MMLVAASLPGHCSIPILGIAKPFVMKESTGKEVARVSDGGVHLPCPLWEAVRAASGFAVLAMLAPVTIYQWAMALPLTIVCVPALVLVQPFSMRYRPFRSLLLLGFLLLNAWLLACPPELRAEWLGDAPARLGASFFKWYNDELMSAVPPEMRRFLPTRLVEWVREGQLGDSLASDMLVGLYESARDFRCVGGMLFPIFCFCYWPLLTLLTLVGGVLPAQRVDNEGLTWGQLRLGALFMIASLVAAVVGGVMWRSTSSKGLGDMEW</sequence>
<gene>
    <name evidence="2" type="ORF">PGLA1383_LOCUS57924</name>
</gene>
<reference evidence="2" key="1">
    <citation type="submission" date="2021-02" db="EMBL/GenBank/DDBJ databases">
        <authorList>
            <person name="Dougan E. K."/>
            <person name="Rhodes N."/>
            <person name="Thang M."/>
            <person name="Chan C."/>
        </authorList>
    </citation>
    <scope>NUCLEOTIDE SEQUENCE</scope>
</reference>
<protein>
    <submittedName>
        <fullName evidence="2">Uncharacterized protein</fullName>
    </submittedName>
</protein>
<evidence type="ECO:0000313" key="2">
    <source>
        <dbReference type="EMBL" id="CAE8643602.1"/>
    </source>
</evidence>
<feature type="transmembrane region" description="Helical" evidence="1">
    <location>
        <begin position="194"/>
        <end position="213"/>
    </location>
</feature>
<proteinExistence type="predicted"/>
<comment type="caution">
    <text evidence="2">The sequence shown here is derived from an EMBL/GenBank/DDBJ whole genome shotgun (WGS) entry which is preliminary data.</text>
</comment>
<accession>A0A813I0X4</accession>
<dbReference type="Proteomes" id="UP000654075">
    <property type="component" value="Unassembled WGS sequence"/>
</dbReference>
<evidence type="ECO:0000256" key="1">
    <source>
        <dbReference type="SAM" id="Phobius"/>
    </source>
</evidence>
<name>A0A813I0X4_POLGL</name>
<keyword evidence="1" id="KW-0472">Membrane</keyword>
<dbReference type="EMBL" id="CAJNNV010033404">
    <property type="protein sequence ID" value="CAE8643602.1"/>
    <property type="molecule type" value="Genomic_DNA"/>
</dbReference>
<feature type="transmembrane region" description="Helical" evidence="1">
    <location>
        <begin position="234"/>
        <end position="253"/>
    </location>
</feature>
<evidence type="ECO:0000313" key="3">
    <source>
        <dbReference type="Proteomes" id="UP000654075"/>
    </source>
</evidence>